<keyword evidence="2" id="KW-1185">Reference proteome</keyword>
<dbReference type="EMBL" id="JAEDAO010000001">
    <property type="protein sequence ID" value="MBK0391415.1"/>
    <property type="molecule type" value="Genomic_DNA"/>
</dbReference>
<accession>A0A934PVV0</accession>
<comment type="caution">
    <text evidence="1">The sequence shown here is derived from an EMBL/GenBank/DDBJ whole genome shotgun (WGS) entry which is preliminary data.</text>
</comment>
<dbReference type="AlphaFoldDB" id="A0A934PVV0"/>
<gene>
    <name evidence="1" type="ORF">I8E28_02320</name>
</gene>
<name>A0A934PVV0_9BURK</name>
<dbReference type="Proteomes" id="UP000617041">
    <property type="component" value="Unassembled WGS sequence"/>
</dbReference>
<evidence type="ECO:0000313" key="2">
    <source>
        <dbReference type="Proteomes" id="UP000617041"/>
    </source>
</evidence>
<dbReference type="RefSeq" id="WP_200786236.1">
    <property type="nucleotide sequence ID" value="NZ_JAEDAO010000001.1"/>
</dbReference>
<reference evidence="1" key="1">
    <citation type="submission" date="2020-12" db="EMBL/GenBank/DDBJ databases">
        <title>Ramlibacter sp. nov., isolated from a freshwater alga, Cryptomonas.</title>
        <authorList>
            <person name="Kim H.M."/>
            <person name="Jeon C.O."/>
        </authorList>
    </citation>
    <scope>NUCLEOTIDE SEQUENCE</scope>
    <source>
        <strain evidence="1">CrO1</strain>
    </source>
</reference>
<sequence>MFTLVSLLARAFQAQPAPHGIDPLRHLMERANARSGHDADELRAAAGAWLRVIR</sequence>
<organism evidence="1 2">
    <name type="scientific">Ramlibacter algicola</name>
    <dbReference type="NCBI Taxonomy" id="2795217"/>
    <lineage>
        <taxon>Bacteria</taxon>
        <taxon>Pseudomonadati</taxon>
        <taxon>Pseudomonadota</taxon>
        <taxon>Betaproteobacteria</taxon>
        <taxon>Burkholderiales</taxon>
        <taxon>Comamonadaceae</taxon>
        <taxon>Ramlibacter</taxon>
    </lineage>
</organism>
<evidence type="ECO:0000313" key="1">
    <source>
        <dbReference type="EMBL" id="MBK0391415.1"/>
    </source>
</evidence>
<protein>
    <submittedName>
        <fullName evidence="1">Uncharacterized protein</fullName>
    </submittedName>
</protein>
<proteinExistence type="predicted"/>